<evidence type="ECO:0000256" key="8">
    <source>
        <dbReference type="ARBA" id="ARBA00023214"/>
    </source>
</evidence>
<reference evidence="12 13" key="1">
    <citation type="journal article" date="2017" name="Curr. Biol.">
        <title>Genome architecture and evolution of a unichromosomal asexual nematode.</title>
        <authorList>
            <person name="Fradin H."/>
            <person name="Zegar C."/>
            <person name="Gutwein M."/>
            <person name="Lucas J."/>
            <person name="Kovtun M."/>
            <person name="Corcoran D."/>
            <person name="Baugh L.R."/>
            <person name="Kiontke K."/>
            <person name="Gunsalus K."/>
            <person name="Fitch D.H."/>
            <person name="Piano F."/>
        </authorList>
    </citation>
    <scope>NUCLEOTIDE SEQUENCE [LARGE SCALE GENOMIC DNA]</scope>
    <source>
        <strain evidence="12">PF1309</strain>
    </source>
</reference>
<dbReference type="STRING" id="2018661.A0A2A2LAL7"/>
<gene>
    <name evidence="12" type="ORF">WR25_14494</name>
</gene>
<name>A0A2A2LAL7_9BILA</name>
<dbReference type="InterPro" id="IPR001807">
    <property type="entry name" value="ClC"/>
</dbReference>
<dbReference type="Pfam" id="PF00654">
    <property type="entry name" value="Voltage_CLC"/>
    <property type="match status" value="2"/>
</dbReference>
<protein>
    <recommendedName>
        <fullName evidence="11">CBS domain-containing protein</fullName>
    </recommendedName>
</protein>
<dbReference type="PANTHER" id="PTHR45720">
    <property type="entry name" value="CHLORIDE CHANNEL PROTEIN 2"/>
    <property type="match status" value="1"/>
</dbReference>
<feature type="transmembrane region" description="Helical" evidence="10">
    <location>
        <begin position="256"/>
        <end position="276"/>
    </location>
</feature>
<comment type="caution">
    <text evidence="12">The sequence shown here is derived from an EMBL/GenBank/DDBJ whole genome shotgun (WGS) entry which is preliminary data.</text>
</comment>
<evidence type="ECO:0000256" key="2">
    <source>
        <dbReference type="ARBA" id="ARBA00022448"/>
    </source>
</evidence>
<comment type="subcellular location">
    <subcellularLocation>
        <location evidence="1">Membrane</location>
        <topology evidence="1">Multi-pass membrane protein</topology>
    </subcellularLocation>
</comment>
<dbReference type="GO" id="GO:0005247">
    <property type="term" value="F:voltage-gated chloride channel activity"/>
    <property type="evidence" value="ECO:0007669"/>
    <property type="project" value="TreeGrafter"/>
</dbReference>
<feature type="compositionally biased region" description="Polar residues" evidence="9">
    <location>
        <begin position="721"/>
        <end position="731"/>
    </location>
</feature>
<evidence type="ECO:0000313" key="12">
    <source>
        <dbReference type="EMBL" id="PAV83229.1"/>
    </source>
</evidence>
<feature type="transmembrane region" description="Helical" evidence="10">
    <location>
        <begin position="363"/>
        <end position="383"/>
    </location>
</feature>
<dbReference type="GO" id="GO:0005886">
    <property type="term" value="C:plasma membrane"/>
    <property type="evidence" value="ECO:0007669"/>
    <property type="project" value="TreeGrafter"/>
</dbReference>
<evidence type="ECO:0000256" key="10">
    <source>
        <dbReference type="SAM" id="Phobius"/>
    </source>
</evidence>
<dbReference type="SUPFAM" id="SSF81340">
    <property type="entry name" value="Clc chloride channel"/>
    <property type="match status" value="1"/>
</dbReference>
<dbReference type="PANTHER" id="PTHR45720:SF10">
    <property type="entry name" value="CHLORIDE CHANNEL PROTEIN 2"/>
    <property type="match status" value="1"/>
</dbReference>
<evidence type="ECO:0000256" key="7">
    <source>
        <dbReference type="ARBA" id="ARBA00023136"/>
    </source>
</evidence>
<dbReference type="InterPro" id="IPR050970">
    <property type="entry name" value="Cl_channel_volt-gated"/>
</dbReference>
<keyword evidence="2" id="KW-0813">Transport</keyword>
<keyword evidence="4" id="KW-0677">Repeat</keyword>
<keyword evidence="3 10" id="KW-0812">Transmembrane</keyword>
<dbReference type="Gene3D" id="3.10.580.10">
    <property type="entry name" value="CBS-domain"/>
    <property type="match status" value="1"/>
</dbReference>
<dbReference type="InterPro" id="IPR000644">
    <property type="entry name" value="CBS_dom"/>
</dbReference>
<evidence type="ECO:0000256" key="6">
    <source>
        <dbReference type="ARBA" id="ARBA00023065"/>
    </source>
</evidence>
<keyword evidence="8" id="KW-0868">Chloride</keyword>
<organism evidence="12 13">
    <name type="scientific">Diploscapter pachys</name>
    <dbReference type="NCBI Taxonomy" id="2018661"/>
    <lineage>
        <taxon>Eukaryota</taxon>
        <taxon>Metazoa</taxon>
        <taxon>Ecdysozoa</taxon>
        <taxon>Nematoda</taxon>
        <taxon>Chromadorea</taxon>
        <taxon>Rhabditida</taxon>
        <taxon>Rhabditina</taxon>
        <taxon>Rhabditomorpha</taxon>
        <taxon>Rhabditoidea</taxon>
        <taxon>Rhabditidae</taxon>
        <taxon>Diploscapter</taxon>
    </lineage>
</organism>
<evidence type="ECO:0000256" key="5">
    <source>
        <dbReference type="ARBA" id="ARBA00022989"/>
    </source>
</evidence>
<keyword evidence="6" id="KW-0406">Ion transport</keyword>
<keyword evidence="5 10" id="KW-1133">Transmembrane helix</keyword>
<evidence type="ECO:0000256" key="9">
    <source>
        <dbReference type="SAM" id="MobiDB-lite"/>
    </source>
</evidence>
<dbReference type="InterPro" id="IPR046342">
    <property type="entry name" value="CBS_dom_sf"/>
</dbReference>
<dbReference type="PRINTS" id="PR00762">
    <property type="entry name" value="CLCHANNEL"/>
</dbReference>
<evidence type="ECO:0000259" key="11">
    <source>
        <dbReference type="Pfam" id="PF00571"/>
    </source>
</evidence>
<dbReference type="InterPro" id="IPR014743">
    <property type="entry name" value="Cl-channel_core"/>
</dbReference>
<dbReference type="Gene3D" id="1.10.3080.10">
    <property type="entry name" value="Clc chloride channel"/>
    <property type="match status" value="2"/>
</dbReference>
<feature type="transmembrane region" description="Helical" evidence="10">
    <location>
        <begin position="460"/>
        <end position="485"/>
    </location>
</feature>
<dbReference type="SUPFAM" id="SSF54631">
    <property type="entry name" value="CBS-domain pair"/>
    <property type="match status" value="1"/>
</dbReference>
<dbReference type="EMBL" id="LIAE01006979">
    <property type="protein sequence ID" value="PAV83229.1"/>
    <property type="molecule type" value="Genomic_DNA"/>
</dbReference>
<keyword evidence="13" id="KW-1185">Reference proteome</keyword>
<feature type="transmembrane region" description="Helical" evidence="10">
    <location>
        <begin position="105"/>
        <end position="127"/>
    </location>
</feature>
<dbReference type="Proteomes" id="UP000218231">
    <property type="component" value="Unassembled WGS sequence"/>
</dbReference>
<dbReference type="AlphaFoldDB" id="A0A2A2LAL7"/>
<evidence type="ECO:0000256" key="4">
    <source>
        <dbReference type="ARBA" id="ARBA00022737"/>
    </source>
</evidence>
<sequence length="793" mass="87995">MRSRIDLLNSIRKLRPTTSTVAIVKHDANNSSADSIYKTSSIWAKLFAGPKRVWLRVGPTFREWAFLIMLGLTMAILSMLTDIAIDELLILERKLYRLCVDNDIVIVPYLVWTLIPVSMIVISAGIARYFAPQAIGSGIPEMKAIIGGVLLKGYLSIKTLIVKMIGICLTIGSGLPYGKEGPFVHISSAVAHQLGKFMMHGDSGVYENESRDPDILAAGCAVGVACTFSSPVGVSVESHYPTHFPTKNPFVPVELPIFALMGIILGLAASLFIFLFKHTILFLRRNKLSIMLFKDYWFIYPTLVSLIITSITFPQGIGQYMGGDRRFSTFMEELFLNCTWTQNVSGSCDQILDNWHTDDTSKMFISLGVFQIVFFVLTILAGTMPISAGIFLPVMIMGACFGRMVGEFISILAPYGLIAGRPDIIIYPGIYSVVGAAAFCGAVTRTISVGVIMFELTGQIVHLLPVMIAILIANAVVSLFSLSIYDTIIEVRKLPFVPDIPASSTIYHQITASHIMATPFIIAKDSTIGEVEDILMQLDLKKPIKAFPLVENKESMHLVGSIHTSHLIRLVKSVIGDDARLKEAARRRQEEKLRIQRENKRFSINRTQSLFQPVAKSNSTDNVLNNLDVQRALKDNERSHHTTYIHDMLKHTFNGAGKKKKKKEVEIAIIDMTSEEIHSLFSLLSLKRAYVTSKGKLVGTIGLDEFREAIEKAKSGIMPDSKQNTQTPTKNKSIRIKEDKENKNEDVDFIQPPLEIQRNVNTATVAADLSKLIEQGEERRASVQLENIANVNG</sequence>
<feature type="region of interest" description="Disordered" evidence="9">
    <location>
        <begin position="718"/>
        <end position="741"/>
    </location>
</feature>
<feature type="transmembrane region" description="Helical" evidence="10">
    <location>
        <begin position="390"/>
        <end position="418"/>
    </location>
</feature>
<dbReference type="OrthoDB" id="4564at2759"/>
<feature type="transmembrane region" description="Helical" evidence="10">
    <location>
        <begin position="64"/>
        <end position="85"/>
    </location>
</feature>
<proteinExistence type="predicted"/>
<evidence type="ECO:0000256" key="3">
    <source>
        <dbReference type="ARBA" id="ARBA00022692"/>
    </source>
</evidence>
<feature type="transmembrane region" description="Helical" evidence="10">
    <location>
        <begin position="424"/>
        <end position="448"/>
    </location>
</feature>
<evidence type="ECO:0000313" key="13">
    <source>
        <dbReference type="Proteomes" id="UP000218231"/>
    </source>
</evidence>
<evidence type="ECO:0000256" key="1">
    <source>
        <dbReference type="ARBA" id="ARBA00004141"/>
    </source>
</evidence>
<feature type="transmembrane region" description="Helical" evidence="10">
    <location>
        <begin position="297"/>
        <end position="317"/>
    </location>
</feature>
<accession>A0A2A2LAL7</accession>
<feature type="domain" description="CBS" evidence="11">
    <location>
        <begin position="513"/>
        <end position="571"/>
    </location>
</feature>
<feature type="transmembrane region" description="Helical" evidence="10">
    <location>
        <begin position="215"/>
        <end position="236"/>
    </location>
</feature>
<dbReference type="Pfam" id="PF00571">
    <property type="entry name" value="CBS"/>
    <property type="match status" value="1"/>
</dbReference>
<keyword evidence="7 10" id="KW-0472">Membrane</keyword>